<keyword evidence="8" id="KW-1185">Reference proteome</keyword>
<feature type="transmembrane region" description="Helical" evidence="6">
    <location>
        <begin position="324"/>
        <end position="348"/>
    </location>
</feature>
<feature type="transmembrane region" description="Helical" evidence="6">
    <location>
        <begin position="355"/>
        <end position="375"/>
    </location>
</feature>
<feature type="transmembrane region" description="Helical" evidence="6">
    <location>
        <begin position="168"/>
        <end position="189"/>
    </location>
</feature>
<accession>A0A5J6LBE2</accession>
<feature type="transmembrane region" description="Helical" evidence="6">
    <location>
        <begin position="144"/>
        <end position="162"/>
    </location>
</feature>
<sequence>MSSIMHKLAYLSFFICGAALSFYKFFLLAAIIDKSEFGLYVLTMSIYVYFIYVFSFGANEYVLKIGSLVKNSYARQVIRNEALLNGLLGVSLGVALLFPISLALSLEYRLVFNSAALLALVTLPFSIFETYFRTESALLKFSGMMAAKAAIVVAIISFSSSLSSFQQAVNAELIGSLAIFFIVFVCFIFSGQSMKGIISIEKIKTIVFQGYSFCISTMLRNGAVVLDKIFISLYLGSLHLGFYGFVFIIYQASLLSSSVIMSVVGPNILRFASEDEKKSKLKRNLTIAVICLFIVLFFSYPVIYDIYHWLVGVYFEQYNDPVTFMIFPLIYFAAVFSFASSLLDWFFISISKERMLALYSLLSLVFLIVGFLLIGNIGLGVAWFAFVFFAGKFIVFMFQMIYMLKFNDSKCDVCCT</sequence>
<keyword evidence="3 6" id="KW-0812">Transmembrane</keyword>
<dbReference type="GO" id="GO:0005886">
    <property type="term" value="C:plasma membrane"/>
    <property type="evidence" value="ECO:0007669"/>
    <property type="project" value="UniProtKB-SubCell"/>
</dbReference>
<dbReference type="KEGG" id="nik:F5I99_05175"/>
<feature type="transmembrane region" description="Helical" evidence="6">
    <location>
        <begin position="285"/>
        <end position="304"/>
    </location>
</feature>
<dbReference type="Pfam" id="PF01943">
    <property type="entry name" value="Polysacc_synt"/>
    <property type="match status" value="1"/>
</dbReference>
<evidence type="ECO:0000256" key="6">
    <source>
        <dbReference type="SAM" id="Phobius"/>
    </source>
</evidence>
<comment type="subcellular location">
    <subcellularLocation>
        <location evidence="1">Cell membrane</location>
        <topology evidence="1">Multi-pass membrane protein</topology>
    </subcellularLocation>
</comment>
<dbReference type="InterPro" id="IPR002797">
    <property type="entry name" value="Polysacc_synth"/>
</dbReference>
<evidence type="ECO:0000313" key="7">
    <source>
        <dbReference type="EMBL" id="QEW05929.1"/>
    </source>
</evidence>
<feature type="transmembrane region" description="Helical" evidence="6">
    <location>
        <begin position="110"/>
        <end position="132"/>
    </location>
</feature>
<feature type="transmembrane region" description="Helical" evidence="6">
    <location>
        <begin position="381"/>
        <end position="402"/>
    </location>
</feature>
<keyword evidence="2" id="KW-1003">Cell membrane</keyword>
<dbReference type="EMBL" id="CP044222">
    <property type="protein sequence ID" value="QEW05929.1"/>
    <property type="molecule type" value="Genomic_DNA"/>
</dbReference>
<proteinExistence type="predicted"/>
<protein>
    <submittedName>
        <fullName evidence="7">Oligosaccharide flippase family protein</fullName>
    </submittedName>
</protein>
<feature type="transmembrane region" description="Helical" evidence="6">
    <location>
        <begin position="241"/>
        <end position="264"/>
    </location>
</feature>
<reference evidence="7 8" key="1">
    <citation type="submission" date="2019-09" db="EMBL/GenBank/DDBJ databases">
        <title>Nitrincola iocasae sp. nov., a bacterium isolated from the sediment collected at a cold seep field in South China Sea.</title>
        <authorList>
            <person name="Zhang H."/>
            <person name="Wang H."/>
            <person name="Li C."/>
        </authorList>
    </citation>
    <scope>NUCLEOTIDE SEQUENCE [LARGE SCALE GENOMIC DNA]</scope>
    <source>
        <strain evidence="7 8">KXZD1103</strain>
    </source>
</reference>
<evidence type="ECO:0000256" key="2">
    <source>
        <dbReference type="ARBA" id="ARBA00022475"/>
    </source>
</evidence>
<name>A0A5J6LBE2_9GAMM</name>
<dbReference type="AlphaFoldDB" id="A0A5J6LBE2"/>
<evidence type="ECO:0000256" key="4">
    <source>
        <dbReference type="ARBA" id="ARBA00022989"/>
    </source>
</evidence>
<feature type="transmembrane region" description="Helical" evidence="6">
    <location>
        <begin position="82"/>
        <end position="104"/>
    </location>
</feature>
<keyword evidence="4 6" id="KW-1133">Transmembrane helix</keyword>
<dbReference type="PANTHER" id="PTHR30250:SF11">
    <property type="entry name" value="O-ANTIGEN TRANSPORTER-RELATED"/>
    <property type="match status" value="1"/>
</dbReference>
<dbReference type="Proteomes" id="UP000325606">
    <property type="component" value="Chromosome"/>
</dbReference>
<feature type="transmembrane region" description="Helical" evidence="6">
    <location>
        <begin position="210"/>
        <end position="235"/>
    </location>
</feature>
<organism evidence="7 8">
    <name type="scientific">Nitrincola iocasae</name>
    <dbReference type="NCBI Taxonomy" id="2614693"/>
    <lineage>
        <taxon>Bacteria</taxon>
        <taxon>Pseudomonadati</taxon>
        <taxon>Pseudomonadota</taxon>
        <taxon>Gammaproteobacteria</taxon>
        <taxon>Oceanospirillales</taxon>
        <taxon>Oceanospirillaceae</taxon>
        <taxon>Nitrincola</taxon>
    </lineage>
</organism>
<evidence type="ECO:0000256" key="5">
    <source>
        <dbReference type="ARBA" id="ARBA00023136"/>
    </source>
</evidence>
<dbReference type="PANTHER" id="PTHR30250">
    <property type="entry name" value="PST FAMILY PREDICTED COLANIC ACID TRANSPORTER"/>
    <property type="match status" value="1"/>
</dbReference>
<evidence type="ECO:0000256" key="3">
    <source>
        <dbReference type="ARBA" id="ARBA00022692"/>
    </source>
</evidence>
<dbReference type="InterPro" id="IPR050833">
    <property type="entry name" value="Poly_Biosynth_Transport"/>
</dbReference>
<evidence type="ECO:0000256" key="1">
    <source>
        <dbReference type="ARBA" id="ARBA00004651"/>
    </source>
</evidence>
<keyword evidence="5 6" id="KW-0472">Membrane</keyword>
<feature type="transmembrane region" description="Helical" evidence="6">
    <location>
        <begin position="38"/>
        <end position="62"/>
    </location>
</feature>
<evidence type="ECO:0000313" key="8">
    <source>
        <dbReference type="Proteomes" id="UP000325606"/>
    </source>
</evidence>
<feature type="transmembrane region" description="Helical" evidence="6">
    <location>
        <begin position="9"/>
        <end position="32"/>
    </location>
</feature>
<gene>
    <name evidence="7" type="ORF">F5I99_05175</name>
</gene>